<dbReference type="Gene3D" id="2.60.40.10">
    <property type="entry name" value="Immunoglobulins"/>
    <property type="match status" value="1"/>
</dbReference>
<evidence type="ECO:0000256" key="4">
    <source>
        <dbReference type="ARBA" id="ARBA00022825"/>
    </source>
</evidence>
<dbReference type="Pfam" id="PF00082">
    <property type="entry name" value="Peptidase_S8"/>
    <property type="match status" value="1"/>
</dbReference>
<dbReference type="PANTHER" id="PTHR43806:SF11">
    <property type="entry name" value="CEREVISIN-RELATED"/>
    <property type="match status" value="1"/>
</dbReference>
<dbReference type="InterPro" id="IPR026444">
    <property type="entry name" value="Secre_tail"/>
</dbReference>
<keyword evidence="2 5" id="KW-0645">Protease</keyword>
<evidence type="ECO:0000256" key="5">
    <source>
        <dbReference type="PROSITE-ProRule" id="PRU01240"/>
    </source>
</evidence>
<dbReference type="PANTHER" id="PTHR43806">
    <property type="entry name" value="PEPTIDASE S8"/>
    <property type="match status" value="1"/>
</dbReference>
<feature type="domain" description="Secretion system C-terminal sorting" evidence="8">
    <location>
        <begin position="786"/>
        <end position="857"/>
    </location>
</feature>
<dbReference type="PROSITE" id="PS00138">
    <property type="entry name" value="SUBTILASE_SER"/>
    <property type="match status" value="1"/>
</dbReference>
<keyword evidence="4 5" id="KW-0720">Serine protease</keyword>
<evidence type="ECO:0000313" key="9">
    <source>
        <dbReference type="EMBL" id="MBO8477409.1"/>
    </source>
</evidence>
<evidence type="ECO:0000256" key="3">
    <source>
        <dbReference type="ARBA" id="ARBA00022801"/>
    </source>
</evidence>
<evidence type="ECO:0000256" key="2">
    <source>
        <dbReference type="ARBA" id="ARBA00022670"/>
    </source>
</evidence>
<organism evidence="9 10">
    <name type="scientific">Candidatus Cryptobacteroides excrementipullorum</name>
    <dbReference type="NCBI Taxonomy" id="2840761"/>
    <lineage>
        <taxon>Bacteria</taxon>
        <taxon>Pseudomonadati</taxon>
        <taxon>Bacteroidota</taxon>
        <taxon>Bacteroidia</taxon>
        <taxon>Bacteroidales</taxon>
        <taxon>Candidatus Cryptobacteroides</taxon>
    </lineage>
</organism>
<gene>
    <name evidence="9" type="ORF">IAB80_00675</name>
</gene>
<keyword evidence="3 5" id="KW-0378">Hydrolase</keyword>
<dbReference type="InterPro" id="IPR023828">
    <property type="entry name" value="Peptidase_S8_Ser-AS"/>
</dbReference>
<dbReference type="SUPFAM" id="SSF52743">
    <property type="entry name" value="Subtilisin-like"/>
    <property type="match status" value="1"/>
</dbReference>
<name>A0A9D9NKU1_9BACT</name>
<dbReference type="NCBIfam" id="TIGR04183">
    <property type="entry name" value="Por_Secre_tail"/>
    <property type="match status" value="1"/>
</dbReference>
<comment type="caution">
    <text evidence="9">The sequence shown here is derived from an EMBL/GenBank/DDBJ whole genome shotgun (WGS) entry which is preliminary data.</text>
</comment>
<dbReference type="InterPro" id="IPR036852">
    <property type="entry name" value="Peptidase_S8/S53_dom_sf"/>
</dbReference>
<reference evidence="9" key="2">
    <citation type="journal article" date="2021" name="PeerJ">
        <title>Extensive microbial diversity within the chicken gut microbiome revealed by metagenomics and culture.</title>
        <authorList>
            <person name="Gilroy R."/>
            <person name="Ravi A."/>
            <person name="Getino M."/>
            <person name="Pursley I."/>
            <person name="Horton D.L."/>
            <person name="Alikhan N.F."/>
            <person name="Baker D."/>
            <person name="Gharbi K."/>
            <person name="Hall N."/>
            <person name="Watson M."/>
            <person name="Adriaenssens E.M."/>
            <person name="Foster-Nyarko E."/>
            <person name="Jarju S."/>
            <person name="Secka A."/>
            <person name="Antonio M."/>
            <person name="Oren A."/>
            <person name="Chaudhuri R.R."/>
            <person name="La Ragione R."/>
            <person name="Hildebrand F."/>
            <person name="Pallen M.J."/>
        </authorList>
    </citation>
    <scope>NUCLEOTIDE SEQUENCE</scope>
    <source>
        <strain evidence="9">2478</strain>
    </source>
</reference>
<dbReference type="InterPro" id="IPR000209">
    <property type="entry name" value="Peptidase_S8/S53_dom"/>
</dbReference>
<dbReference type="InterPro" id="IPR015500">
    <property type="entry name" value="Peptidase_S8_subtilisin-rel"/>
</dbReference>
<evidence type="ECO:0000256" key="6">
    <source>
        <dbReference type="SAM" id="SignalP"/>
    </source>
</evidence>
<feature type="signal peptide" evidence="6">
    <location>
        <begin position="1"/>
        <end position="22"/>
    </location>
</feature>
<protein>
    <submittedName>
        <fullName evidence="9">S8 family serine peptidase</fullName>
    </submittedName>
</protein>
<dbReference type="PROSITE" id="PS51257">
    <property type="entry name" value="PROKAR_LIPOPROTEIN"/>
    <property type="match status" value="1"/>
</dbReference>
<feature type="active site" description="Charge relay system" evidence="5">
    <location>
        <position position="187"/>
    </location>
</feature>
<evidence type="ECO:0000259" key="7">
    <source>
        <dbReference type="Pfam" id="PF00082"/>
    </source>
</evidence>
<dbReference type="AlphaFoldDB" id="A0A9D9NKU1"/>
<feature type="active site" description="Charge relay system" evidence="5">
    <location>
        <position position="221"/>
    </location>
</feature>
<dbReference type="GO" id="GO:0004252">
    <property type="term" value="F:serine-type endopeptidase activity"/>
    <property type="evidence" value="ECO:0007669"/>
    <property type="project" value="UniProtKB-UniRule"/>
</dbReference>
<feature type="active site" description="Charge relay system" evidence="5">
    <location>
        <position position="414"/>
    </location>
</feature>
<comment type="similarity">
    <text evidence="1 5">Belongs to the peptidase S8 family.</text>
</comment>
<dbReference type="Proteomes" id="UP000823771">
    <property type="component" value="Unassembled WGS sequence"/>
</dbReference>
<accession>A0A9D9NKU1</accession>
<dbReference type="PROSITE" id="PS51892">
    <property type="entry name" value="SUBTILASE"/>
    <property type="match status" value="1"/>
</dbReference>
<evidence type="ECO:0000256" key="1">
    <source>
        <dbReference type="ARBA" id="ARBA00011073"/>
    </source>
</evidence>
<dbReference type="InterPro" id="IPR013783">
    <property type="entry name" value="Ig-like_fold"/>
</dbReference>
<sequence length="860" mass="92077">MKYHFLFFVLAVSATVSCSQTAIEESPAPEGTAQTGTEEAFTSEIEIKLSEELAEEVGEDLTGGCLQTKSAKFNDMVERLGIKSVSKIFTEDERYAERQHRTGLHLWYRITVDPSAAPVTRAASEMLDMPGILEAYPVRRVKRMDFNDPRFSSQWGLYQASGIDINVSQVWETYTCGSENVIVNVVDGGVTQHEDFSVIPAGQGGSWNFVNNSYSMTPDDHGFHVTGIIAATNNNSIGVCGVAGGDAERGIPAVRILSSQVFSGDASGNFADAIRYGADNGAVISQNSWGNYYDMNEDGVVSGSELDVAMNDQVSGAIKAAIDYFIDYAGCDNDGNQLPESPMKGGVVFFASGNENIPYGVPASYERVIAVGAVDRNGQRSSFSNYGDWVDICAPGSNIMSTVIDGYASMDGTSMACPFVSGVAALLVSHFGGPGFTNEMLKDRILNGADNTAITNQSRHIGPLLDALGAFTYGGTTPPDRVESFNATGGSGRIDFSWTVTADQDNVKAYGYLLLASRDAGLLEDIDPRDIPDGVISTTVTVDDREAGEQLTGSMTGLEFSADYNVCIIGYDYQHNYSEPSDILQVTTTANNAPVITPSETGTMEIKPFETVTRKFTISDPDGHSFTVDFTPGSEAASLSAGTSAGEYILTVTGRLADTGSYSAEITVSDAYGATAHESVEYRISENNAPQVISEAEDIMMTAVREEMSIDLTGLISDPDGENLSWSITNTNPAAIHATISTNTLYLTALGFGNADIAVTGTDARGENCQISFSVVVKNPDQPLEVYPNPVSDYLNIRTMDEASTRIVIFSSTGSVKYDTTSRVGAFSPAVIDMRGYAPGRYTVRVSFGGNEYTRTVVKL</sequence>
<dbReference type="EMBL" id="JADILZ010000009">
    <property type="protein sequence ID" value="MBO8477409.1"/>
    <property type="molecule type" value="Genomic_DNA"/>
</dbReference>
<feature type="domain" description="Peptidase S8/S53" evidence="7">
    <location>
        <begin position="179"/>
        <end position="462"/>
    </location>
</feature>
<evidence type="ECO:0000259" key="8">
    <source>
        <dbReference type="Pfam" id="PF18962"/>
    </source>
</evidence>
<dbReference type="InterPro" id="IPR050131">
    <property type="entry name" value="Peptidase_S8_subtilisin-like"/>
</dbReference>
<dbReference type="Gene3D" id="3.40.50.200">
    <property type="entry name" value="Peptidase S8/S53 domain"/>
    <property type="match status" value="1"/>
</dbReference>
<dbReference type="PRINTS" id="PR00723">
    <property type="entry name" value="SUBTILISIN"/>
</dbReference>
<dbReference type="InterPro" id="IPR018247">
    <property type="entry name" value="EF_Hand_1_Ca_BS"/>
</dbReference>
<proteinExistence type="inferred from homology"/>
<feature type="chain" id="PRO_5039391354" evidence="6">
    <location>
        <begin position="23"/>
        <end position="860"/>
    </location>
</feature>
<dbReference type="Pfam" id="PF18962">
    <property type="entry name" value="Por_Secre_tail"/>
    <property type="match status" value="1"/>
</dbReference>
<keyword evidence="6" id="KW-0732">Signal</keyword>
<dbReference type="GO" id="GO:0006508">
    <property type="term" value="P:proteolysis"/>
    <property type="evidence" value="ECO:0007669"/>
    <property type="project" value="UniProtKB-KW"/>
</dbReference>
<dbReference type="PROSITE" id="PS00018">
    <property type="entry name" value="EF_HAND_1"/>
    <property type="match status" value="1"/>
</dbReference>
<evidence type="ECO:0000313" key="10">
    <source>
        <dbReference type="Proteomes" id="UP000823771"/>
    </source>
</evidence>
<reference evidence="9" key="1">
    <citation type="submission" date="2020-10" db="EMBL/GenBank/DDBJ databases">
        <authorList>
            <person name="Gilroy R."/>
        </authorList>
    </citation>
    <scope>NUCLEOTIDE SEQUENCE</scope>
    <source>
        <strain evidence="9">2478</strain>
    </source>
</reference>